<comment type="caution">
    <text evidence="1">The sequence shown here is derived from an EMBL/GenBank/DDBJ whole genome shotgun (WGS) entry which is preliminary data.</text>
</comment>
<protein>
    <submittedName>
        <fullName evidence="1">Uncharacterized protein</fullName>
    </submittedName>
</protein>
<sequence length="81" mass="9278">MQTLGLMAAAHLVVPLGLLTRLQRWFSGLRLDSKRHKQRLVTIPPPSVEGNLRYWGFPKQLRRGTPLGRVTSYVTVFKMHP</sequence>
<dbReference type="EMBL" id="JBIYXZ010002077">
    <property type="protein sequence ID" value="KAL3054842.1"/>
    <property type="molecule type" value="Genomic_DNA"/>
</dbReference>
<name>A0ABD2GLR8_PAGBO</name>
<proteinExistence type="predicted"/>
<reference evidence="1 2" key="2">
    <citation type="journal article" date="2024" name="G3 (Bethesda)">
        <title>The genome of the cryopelagic Antarctic bald notothen, Trematomus borchgrevinki.</title>
        <authorList>
            <person name="Rayamajhi N."/>
            <person name="Rivera-Colon A.G."/>
            <person name="Minhas B.F."/>
            <person name="Cheng C.C."/>
            <person name="Catchen J.M."/>
        </authorList>
    </citation>
    <scope>NUCLEOTIDE SEQUENCE [LARGE SCALE GENOMIC DNA]</scope>
    <source>
        <strain evidence="1">AGRC-2024</strain>
    </source>
</reference>
<dbReference type="Proteomes" id="UP001619887">
    <property type="component" value="Unassembled WGS sequence"/>
</dbReference>
<accession>A0ABD2GLR8</accession>
<reference evidence="1 2" key="1">
    <citation type="journal article" date="2022" name="G3 (Bethesda)">
        <title>Evaluating Illumina-, Nanopore-, and PacBio-based genome assembly strategies with the bald notothen, Trematomus borchgrevinki.</title>
        <authorList>
            <person name="Rayamajhi N."/>
            <person name="Cheng C.C."/>
            <person name="Catchen J.M."/>
        </authorList>
    </citation>
    <scope>NUCLEOTIDE SEQUENCE [LARGE SCALE GENOMIC DNA]</scope>
    <source>
        <strain evidence="1">AGRC-2024</strain>
    </source>
</reference>
<keyword evidence="2" id="KW-1185">Reference proteome</keyword>
<evidence type="ECO:0000313" key="2">
    <source>
        <dbReference type="Proteomes" id="UP001619887"/>
    </source>
</evidence>
<organism evidence="1 2">
    <name type="scientific">Pagothenia borchgrevinki</name>
    <name type="common">Bald rockcod</name>
    <name type="synonym">Trematomus borchgrevinki</name>
    <dbReference type="NCBI Taxonomy" id="8213"/>
    <lineage>
        <taxon>Eukaryota</taxon>
        <taxon>Metazoa</taxon>
        <taxon>Chordata</taxon>
        <taxon>Craniata</taxon>
        <taxon>Vertebrata</taxon>
        <taxon>Euteleostomi</taxon>
        <taxon>Actinopterygii</taxon>
        <taxon>Neopterygii</taxon>
        <taxon>Teleostei</taxon>
        <taxon>Neoteleostei</taxon>
        <taxon>Acanthomorphata</taxon>
        <taxon>Eupercaria</taxon>
        <taxon>Perciformes</taxon>
        <taxon>Notothenioidei</taxon>
        <taxon>Nototheniidae</taxon>
        <taxon>Pagothenia</taxon>
    </lineage>
</organism>
<evidence type="ECO:0000313" key="1">
    <source>
        <dbReference type="EMBL" id="KAL3054842.1"/>
    </source>
</evidence>
<dbReference type="AlphaFoldDB" id="A0ABD2GLR8"/>
<gene>
    <name evidence="1" type="ORF">OYC64_017719</name>
</gene>